<evidence type="ECO:0000256" key="6">
    <source>
        <dbReference type="ARBA" id="ARBA00022934"/>
    </source>
</evidence>
<evidence type="ECO:0000256" key="3">
    <source>
        <dbReference type="ARBA" id="ARBA00016738"/>
    </source>
</evidence>
<keyword evidence="12" id="KW-1185">Reference proteome</keyword>
<reference evidence="11 12" key="1">
    <citation type="submission" date="2015-12" db="EMBL/GenBank/DDBJ databases">
        <title>Dictyostelia acquired genes for synthesis and detection of signals that induce cell-type specialization by lateral gene transfer from prokaryotes.</title>
        <authorList>
            <person name="Gloeckner G."/>
            <person name="Schaap P."/>
        </authorList>
    </citation>
    <scope>NUCLEOTIDE SEQUENCE [LARGE SCALE GENOMIC DNA]</scope>
    <source>
        <strain evidence="11 12">TK</strain>
    </source>
</reference>
<dbReference type="InParanoid" id="A0A151Z8N3"/>
<keyword evidence="6" id="KW-0164">Citrullination</keyword>
<evidence type="ECO:0000256" key="10">
    <source>
        <dbReference type="SAM" id="MobiDB-lite"/>
    </source>
</evidence>
<dbReference type="PANTHER" id="PTHR13557:SF1">
    <property type="entry name" value="COILED-COIL DOMAIN-CONTAINING PROTEIN 86"/>
    <property type="match status" value="1"/>
</dbReference>
<dbReference type="GO" id="GO:0005730">
    <property type="term" value="C:nucleolus"/>
    <property type="evidence" value="ECO:0007669"/>
    <property type="project" value="UniProtKB-SubCell"/>
</dbReference>
<feature type="region of interest" description="Disordered" evidence="10">
    <location>
        <begin position="93"/>
        <end position="154"/>
    </location>
</feature>
<comment type="function">
    <text evidence="9">Required for proper chromosome segregation during mitosis and error-free mitotic progression.</text>
</comment>
<evidence type="ECO:0000313" key="11">
    <source>
        <dbReference type="EMBL" id="KYQ90320.1"/>
    </source>
</evidence>
<dbReference type="EMBL" id="LODT01000037">
    <property type="protein sequence ID" value="KYQ90320.1"/>
    <property type="molecule type" value="Genomic_DNA"/>
</dbReference>
<keyword evidence="8" id="KW-0539">Nucleus</keyword>
<dbReference type="PANTHER" id="PTHR13557">
    <property type="entry name" value="COILED-COIL DOMAIN-CONTAINING PROTEIN 86"/>
    <property type="match status" value="1"/>
</dbReference>
<dbReference type="STRING" id="361077.A0A151Z8N3"/>
<gene>
    <name evidence="11" type="ORF">DLAC_08924</name>
</gene>
<evidence type="ECO:0000256" key="9">
    <source>
        <dbReference type="ARBA" id="ARBA00093307"/>
    </source>
</evidence>
<sequence length="270" mass="30650">MMTRRSSVINPDQYEKATQLLSIKRRTKKPANSKSESDTVDLENDTAVVVVPETPKSLSKKRTKSTKVVEPIAIDNDITPPQTPPQCIQVINNISDELDQVGQEPVNSNSSIISNNNDNEDDKKVEKIPEIKKESKDDISMEKPTAVSNDVDMSDVKRALDSKTGKPVSGRTWKQKDSSKKLYTLIKVKKSNSNWDKKSHFRNEAQRTKDLELELKAAAKKERVDRAVAARDKQKLKEENTKKSEQVQIIKDTKKIKKMNKKQLKLIRKA</sequence>
<dbReference type="FunCoup" id="A0A151Z8N3">
    <property type="interactions" value="1"/>
</dbReference>
<comment type="subcellular location">
    <subcellularLocation>
        <location evidence="1">Chromosome</location>
    </subcellularLocation>
    <subcellularLocation>
        <location evidence="2">Nucleus</location>
        <location evidence="2">Nucleolus</location>
    </subcellularLocation>
</comment>
<keyword evidence="7" id="KW-0175">Coiled coil</keyword>
<evidence type="ECO:0000313" key="12">
    <source>
        <dbReference type="Proteomes" id="UP000076078"/>
    </source>
</evidence>
<dbReference type="AlphaFoldDB" id="A0A151Z8N3"/>
<evidence type="ECO:0000256" key="1">
    <source>
        <dbReference type="ARBA" id="ARBA00004286"/>
    </source>
</evidence>
<organism evidence="11 12">
    <name type="scientific">Tieghemostelium lacteum</name>
    <name type="common">Slime mold</name>
    <name type="synonym">Dictyostelium lacteum</name>
    <dbReference type="NCBI Taxonomy" id="361077"/>
    <lineage>
        <taxon>Eukaryota</taxon>
        <taxon>Amoebozoa</taxon>
        <taxon>Evosea</taxon>
        <taxon>Eumycetozoa</taxon>
        <taxon>Dictyostelia</taxon>
        <taxon>Dictyosteliales</taxon>
        <taxon>Raperosteliaceae</taxon>
        <taxon>Tieghemostelium</taxon>
    </lineage>
</organism>
<evidence type="ECO:0000256" key="2">
    <source>
        <dbReference type="ARBA" id="ARBA00004604"/>
    </source>
</evidence>
<comment type="caution">
    <text evidence="11">The sequence shown here is derived from an EMBL/GenBank/DDBJ whole genome shotgun (WGS) entry which is preliminary data.</text>
</comment>
<evidence type="ECO:0000256" key="7">
    <source>
        <dbReference type="ARBA" id="ARBA00023054"/>
    </source>
</evidence>
<feature type="compositionally biased region" description="Basic and acidic residues" evidence="10">
    <location>
        <begin position="121"/>
        <end position="141"/>
    </location>
</feature>
<protein>
    <recommendedName>
        <fullName evidence="3">Coiled-coil domain-containing protein 86</fullName>
    </recommendedName>
</protein>
<accession>A0A151Z8N3</accession>
<feature type="region of interest" description="Disordered" evidence="10">
    <location>
        <begin position="1"/>
        <end position="45"/>
    </location>
</feature>
<feature type="compositionally biased region" description="Low complexity" evidence="10">
    <location>
        <begin position="106"/>
        <end position="117"/>
    </location>
</feature>
<dbReference type="GO" id="GO:0005694">
    <property type="term" value="C:chromosome"/>
    <property type="evidence" value="ECO:0007669"/>
    <property type="project" value="UniProtKB-SubCell"/>
</dbReference>
<keyword evidence="4" id="KW-0158">Chromosome</keyword>
<evidence type="ECO:0000256" key="4">
    <source>
        <dbReference type="ARBA" id="ARBA00022454"/>
    </source>
</evidence>
<evidence type="ECO:0000256" key="5">
    <source>
        <dbReference type="ARBA" id="ARBA00022553"/>
    </source>
</evidence>
<proteinExistence type="predicted"/>
<name>A0A151Z8N3_TIELA</name>
<evidence type="ECO:0000256" key="8">
    <source>
        <dbReference type="ARBA" id="ARBA00023242"/>
    </source>
</evidence>
<keyword evidence="5" id="KW-0597">Phosphoprotein</keyword>
<dbReference type="InterPro" id="IPR026570">
    <property type="entry name" value="CCDC86"/>
</dbReference>
<feature type="compositionally biased region" description="Polar residues" evidence="10">
    <location>
        <begin position="1"/>
        <end position="10"/>
    </location>
</feature>
<dbReference type="Proteomes" id="UP000076078">
    <property type="component" value="Unassembled WGS sequence"/>
</dbReference>